<evidence type="ECO:0000313" key="2">
    <source>
        <dbReference type="EMBL" id="NFN35298.1"/>
    </source>
</evidence>
<gene>
    <name evidence="2" type="ORF">FDB51_09170</name>
</gene>
<protein>
    <recommendedName>
        <fullName evidence="4">Recombinase</fullName>
    </recommendedName>
</protein>
<dbReference type="GO" id="GO:0006310">
    <property type="term" value="P:DNA recombination"/>
    <property type="evidence" value="ECO:0007669"/>
    <property type="project" value="InterPro"/>
</dbReference>
<organism evidence="2 3">
    <name type="scientific">Clostridium botulinum</name>
    <dbReference type="NCBI Taxonomy" id="1491"/>
    <lineage>
        <taxon>Bacteria</taxon>
        <taxon>Bacillati</taxon>
        <taxon>Bacillota</taxon>
        <taxon>Clostridia</taxon>
        <taxon>Eubacteriales</taxon>
        <taxon>Clostridiaceae</taxon>
        <taxon>Clostridium</taxon>
    </lineage>
</organism>
<sequence>MYQKNYSIEEDKRLLEKYNKKVTGARTDKYFCVFRVGKKMKDLGQVQAFEKHMEREMEVYNADPTKKDKNRILIGNKNITENVKRYIYGIKIRSNANIAADLVLTAGNGFYSSLPVQEKEIWIQENIKFLKENFGDNCIYATLHMDETTPHLHALIVPKFYNKDNKRYELSSNKYFDGIEKMRTWQDKYSNHMNKKFSNLIRGVRGSKAKHMDIKTYYSLITKKLDLMDDRQVIAYAQRNYLLEKRLKALEYTLIEIEKNEDTKDLVEKINKLDRNNKVYKETIRTITKKYGLKEKDILDIVTKIQNKSNKNERQR</sequence>
<accession>A0A846JU66</accession>
<dbReference type="GO" id="GO:0003677">
    <property type="term" value="F:DNA binding"/>
    <property type="evidence" value="ECO:0007669"/>
    <property type="project" value="InterPro"/>
</dbReference>
<comment type="caution">
    <text evidence="2">The sequence shown here is derived from an EMBL/GenBank/DDBJ whole genome shotgun (WGS) entry which is preliminary data.</text>
</comment>
<dbReference type="NCBIfam" id="NF041497">
    <property type="entry name" value="MobV"/>
    <property type="match status" value="1"/>
</dbReference>
<proteinExistence type="inferred from homology"/>
<evidence type="ECO:0008006" key="4">
    <source>
        <dbReference type="Google" id="ProtNLM"/>
    </source>
</evidence>
<comment type="similarity">
    <text evidence="1">Belongs to the plasmid mobilization pre family.</text>
</comment>
<name>A0A846JU66_CLOBO</name>
<dbReference type="Pfam" id="PF01076">
    <property type="entry name" value="Mob_Pre"/>
    <property type="match status" value="1"/>
</dbReference>
<dbReference type="Gene3D" id="3.30.930.30">
    <property type="match status" value="1"/>
</dbReference>
<dbReference type="InterPro" id="IPR001668">
    <property type="entry name" value="Mob_Pre"/>
</dbReference>
<dbReference type="Proteomes" id="UP000473681">
    <property type="component" value="Unassembled WGS sequence"/>
</dbReference>
<dbReference type="CDD" id="cd17242">
    <property type="entry name" value="MobM_relaxase"/>
    <property type="match status" value="1"/>
</dbReference>
<reference evidence="2 3" key="1">
    <citation type="submission" date="2019-04" db="EMBL/GenBank/DDBJ databases">
        <title>Genome sequencing of Clostridium botulinum Groups I-IV and Clostridium butyricum.</title>
        <authorList>
            <person name="Brunt J."/>
            <person name="Van Vliet A.H.M."/>
            <person name="Stringer S.C."/>
            <person name="Carter A.T."/>
            <person name="Peck M.W."/>
        </authorList>
    </citation>
    <scope>NUCLEOTIDE SEQUENCE [LARGE SCALE GENOMIC DNA]</scope>
    <source>
        <strain evidence="2 3">CB-K-33E</strain>
    </source>
</reference>
<evidence type="ECO:0000256" key="1">
    <source>
        <dbReference type="ARBA" id="ARBA00010657"/>
    </source>
</evidence>
<dbReference type="EMBL" id="SWVK01000011">
    <property type="protein sequence ID" value="NFN35298.1"/>
    <property type="molecule type" value="Genomic_DNA"/>
</dbReference>
<dbReference type="AlphaFoldDB" id="A0A846JU66"/>
<evidence type="ECO:0000313" key="3">
    <source>
        <dbReference type="Proteomes" id="UP000473681"/>
    </source>
</evidence>